<dbReference type="Pfam" id="PF00248">
    <property type="entry name" value="Aldo_ket_red"/>
    <property type="match status" value="1"/>
</dbReference>
<evidence type="ECO:0000313" key="8">
    <source>
        <dbReference type="EMBL" id="KAF9527374.1"/>
    </source>
</evidence>
<dbReference type="InterPro" id="IPR018170">
    <property type="entry name" value="Aldo/ket_reductase_CS"/>
</dbReference>
<dbReference type="EMBL" id="MU157862">
    <property type="protein sequence ID" value="KAF9527374.1"/>
    <property type="molecule type" value="Genomic_DNA"/>
</dbReference>
<reference evidence="8" key="1">
    <citation type="submission" date="2020-11" db="EMBL/GenBank/DDBJ databases">
        <authorList>
            <consortium name="DOE Joint Genome Institute"/>
            <person name="Ahrendt S."/>
            <person name="Riley R."/>
            <person name="Andreopoulos W."/>
            <person name="Labutti K."/>
            <person name="Pangilinan J."/>
            <person name="Ruiz-Duenas F.J."/>
            <person name="Barrasa J.M."/>
            <person name="Sanchez-Garcia M."/>
            <person name="Camarero S."/>
            <person name="Miyauchi S."/>
            <person name="Serrano A."/>
            <person name="Linde D."/>
            <person name="Babiker R."/>
            <person name="Drula E."/>
            <person name="Ayuso-Fernandez I."/>
            <person name="Pacheco R."/>
            <person name="Padilla G."/>
            <person name="Ferreira P."/>
            <person name="Barriuso J."/>
            <person name="Kellner H."/>
            <person name="Castanera R."/>
            <person name="Alfaro M."/>
            <person name="Ramirez L."/>
            <person name="Pisabarro A.G."/>
            <person name="Kuo A."/>
            <person name="Tritt A."/>
            <person name="Lipzen A."/>
            <person name="He G."/>
            <person name="Yan M."/>
            <person name="Ng V."/>
            <person name="Cullen D."/>
            <person name="Martin F."/>
            <person name="Rosso M.-N."/>
            <person name="Henrissat B."/>
            <person name="Hibbett D."/>
            <person name="Martinez A.T."/>
            <person name="Grigoriev I.V."/>
        </authorList>
    </citation>
    <scope>NUCLEOTIDE SEQUENCE</scope>
    <source>
        <strain evidence="8">CBS 506.95</strain>
    </source>
</reference>
<dbReference type="GO" id="GO:0016616">
    <property type="term" value="F:oxidoreductase activity, acting on the CH-OH group of donors, NAD or NADP as acceptor"/>
    <property type="evidence" value="ECO:0007669"/>
    <property type="project" value="UniProtKB-ARBA"/>
</dbReference>
<dbReference type="InterPro" id="IPR020471">
    <property type="entry name" value="AKR"/>
</dbReference>
<feature type="site" description="Lowers pKa of active site Tyr" evidence="6">
    <location>
        <position position="80"/>
    </location>
</feature>
<dbReference type="PIRSF" id="PIRSF000097">
    <property type="entry name" value="AKR"/>
    <property type="match status" value="1"/>
</dbReference>
<comment type="similarity">
    <text evidence="1">Belongs to the aldo/keto reductase family.</text>
</comment>
<organism evidence="8 9">
    <name type="scientific">Crepidotus variabilis</name>
    <dbReference type="NCBI Taxonomy" id="179855"/>
    <lineage>
        <taxon>Eukaryota</taxon>
        <taxon>Fungi</taxon>
        <taxon>Dikarya</taxon>
        <taxon>Basidiomycota</taxon>
        <taxon>Agaricomycotina</taxon>
        <taxon>Agaricomycetes</taxon>
        <taxon>Agaricomycetidae</taxon>
        <taxon>Agaricales</taxon>
        <taxon>Agaricineae</taxon>
        <taxon>Crepidotaceae</taxon>
        <taxon>Crepidotus</taxon>
    </lineage>
</organism>
<dbReference type="SUPFAM" id="SSF51430">
    <property type="entry name" value="NAD(P)-linked oxidoreductase"/>
    <property type="match status" value="1"/>
</dbReference>
<gene>
    <name evidence="8" type="ORF">CPB83DRAFT_856440</name>
</gene>
<evidence type="ECO:0000259" key="7">
    <source>
        <dbReference type="Pfam" id="PF00248"/>
    </source>
</evidence>
<evidence type="ECO:0000256" key="6">
    <source>
        <dbReference type="PIRSR" id="PIRSR000097-3"/>
    </source>
</evidence>
<evidence type="ECO:0000256" key="1">
    <source>
        <dbReference type="ARBA" id="ARBA00007905"/>
    </source>
</evidence>
<dbReference type="FunFam" id="3.20.20.100:FF:000002">
    <property type="entry name" value="2,5-diketo-D-gluconic acid reductase A"/>
    <property type="match status" value="1"/>
</dbReference>
<dbReference type="CDD" id="cd19071">
    <property type="entry name" value="AKR_AKR1-5-like"/>
    <property type="match status" value="1"/>
</dbReference>
<dbReference type="PRINTS" id="PR00069">
    <property type="entry name" value="ALDKETRDTASE"/>
</dbReference>
<dbReference type="Gene3D" id="3.20.20.100">
    <property type="entry name" value="NADP-dependent oxidoreductase domain"/>
    <property type="match status" value="1"/>
</dbReference>
<keyword evidence="2" id="KW-0521">NADP</keyword>
<proteinExistence type="inferred from homology"/>
<dbReference type="AlphaFoldDB" id="A0A9P6JP73"/>
<dbReference type="PROSITE" id="PS00063">
    <property type="entry name" value="ALDOKETO_REDUCTASE_3"/>
    <property type="match status" value="1"/>
</dbReference>
<dbReference type="PANTHER" id="PTHR43827">
    <property type="entry name" value="2,5-DIKETO-D-GLUCONIC ACID REDUCTASE"/>
    <property type="match status" value="1"/>
</dbReference>
<feature type="binding site" evidence="5">
    <location>
        <position position="111"/>
    </location>
    <ligand>
        <name>substrate</name>
    </ligand>
</feature>
<evidence type="ECO:0000256" key="5">
    <source>
        <dbReference type="PIRSR" id="PIRSR000097-2"/>
    </source>
</evidence>
<comment type="caution">
    <text evidence="8">The sequence shown here is derived from an EMBL/GenBank/DDBJ whole genome shotgun (WGS) entry which is preliminary data.</text>
</comment>
<accession>A0A9P6JP73</accession>
<evidence type="ECO:0000313" key="9">
    <source>
        <dbReference type="Proteomes" id="UP000807306"/>
    </source>
</evidence>
<sequence length="323" mass="36406">MPYRGDVKVKLNNGIEIPIVGTGAFDFPDKYPTTKGWLSSALKNGYRHIDTARMYGTEKFVGEVIRESGIPREQIFVTTKLSPLDHGRVQAAFQESLDDLGLEYVDLYLIHWPQTWASNTDGSGKAAKNPNGSNKTLDTPNFVEAWVEVEKILASGKTKSIGVSNFSVKTLEVLLKTAKVVPAINQIELHPYLAQNDLRDYCNRKGIVLTAYTPSGYDKVRNDPLINELANKYNATANQITLAWHLSRNTVIVPKSSDNGRQKENINLPEVSEEDLAKIWHLDRGERQCNKANPTHHTVWGWTYEQLGWEDYHAPVREETSKL</sequence>
<dbReference type="PROSITE" id="PS00062">
    <property type="entry name" value="ALDOKETO_REDUCTASE_2"/>
    <property type="match status" value="1"/>
</dbReference>
<evidence type="ECO:0000256" key="2">
    <source>
        <dbReference type="ARBA" id="ARBA00022857"/>
    </source>
</evidence>
<evidence type="ECO:0000256" key="4">
    <source>
        <dbReference type="PIRSR" id="PIRSR000097-1"/>
    </source>
</evidence>
<dbReference type="PANTHER" id="PTHR43827:SF3">
    <property type="entry name" value="NADP-DEPENDENT OXIDOREDUCTASE DOMAIN-CONTAINING PROTEIN"/>
    <property type="match status" value="1"/>
</dbReference>
<keyword evidence="3" id="KW-0560">Oxidoreductase</keyword>
<name>A0A9P6JP73_9AGAR</name>
<dbReference type="Proteomes" id="UP000807306">
    <property type="component" value="Unassembled WGS sequence"/>
</dbReference>
<protein>
    <submittedName>
        <fullName evidence="8">NADP-dependent oxidoreductase domain-containing protein</fullName>
    </submittedName>
</protein>
<dbReference type="OrthoDB" id="416253at2759"/>
<keyword evidence="9" id="KW-1185">Reference proteome</keyword>
<evidence type="ECO:0000256" key="3">
    <source>
        <dbReference type="ARBA" id="ARBA00023002"/>
    </source>
</evidence>
<dbReference type="PROSITE" id="PS00798">
    <property type="entry name" value="ALDOKETO_REDUCTASE_1"/>
    <property type="match status" value="1"/>
</dbReference>
<dbReference type="InterPro" id="IPR036812">
    <property type="entry name" value="NAD(P)_OxRdtase_dom_sf"/>
</dbReference>
<feature type="domain" description="NADP-dependent oxidoreductase" evidence="7">
    <location>
        <begin position="31"/>
        <end position="279"/>
    </location>
</feature>
<feature type="active site" description="Proton donor" evidence="4">
    <location>
        <position position="55"/>
    </location>
</feature>
<dbReference type="InterPro" id="IPR023210">
    <property type="entry name" value="NADP_OxRdtase_dom"/>
</dbReference>